<dbReference type="PROSITE" id="PS51318">
    <property type="entry name" value="TAT"/>
    <property type="match status" value="1"/>
</dbReference>
<keyword evidence="2" id="KW-0732">Signal</keyword>
<evidence type="ECO:0000313" key="4">
    <source>
        <dbReference type="EMBL" id="ATF62345.1"/>
    </source>
</evidence>
<evidence type="ECO:0000313" key="5">
    <source>
        <dbReference type="Proteomes" id="UP000218628"/>
    </source>
</evidence>
<dbReference type="Proteomes" id="UP000218628">
    <property type="component" value="Chromosome"/>
</dbReference>
<sequence length="218" mass="24274">MNPNTLNRRSMLTGGTLISLSTLLAACAPHDITTAGDGSTASGTPATNSSSSSSAGNNAGNGEYRKADAKGPAQNVPKPNAPENGYRDKTPDGILKTMDAWNQWINYGVQTGDYSKAREFLSTSNDGELEIYREIEALYQRGGWVIDGIEHFEPEGIPRTDDHQTYYLKTNHEWDKHTEVEPDGRQETWSSDKEEEIYTFALEHRDGRWQILYSRIEA</sequence>
<dbReference type="InterPro" id="IPR006311">
    <property type="entry name" value="TAT_signal"/>
</dbReference>
<name>A0A291DCZ1_9MICC</name>
<gene>
    <name evidence="4" type="ORF">CO690_01095</name>
</gene>
<feature type="domain" description="DUF6318" evidence="3">
    <location>
        <begin position="62"/>
        <end position="212"/>
    </location>
</feature>
<proteinExistence type="predicted"/>
<evidence type="ECO:0000256" key="2">
    <source>
        <dbReference type="SAM" id="SignalP"/>
    </source>
</evidence>
<feature type="chain" id="PRO_5013104080" evidence="2">
    <location>
        <begin position="26"/>
        <end position="218"/>
    </location>
</feature>
<evidence type="ECO:0000256" key="1">
    <source>
        <dbReference type="SAM" id="MobiDB-lite"/>
    </source>
</evidence>
<feature type="compositionally biased region" description="Low complexity" evidence="1">
    <location>
        <begin position="35"/>
        <end position="62"/>
    </location>
</feature>
<evidence type="ECO:0000259" key="3">
    <source>
        <dbReference type="Pfam" id="PF19843"/>
    </source>
</evidence>
<dbReference type="EMBL" id="CP023510">
    <property type="protein sequence ID" value="ATF62345.1"/>
    <property type="molecule type" value="Genomic_DNA"/>
</dbReference>
<feature type="signal peptide" evidence="2">
    <location>
        <begin position="1"/>
        <end position="25"/>
    </location>
</feature>
<dbReference type="InterPro" id="IPR046281">
    <property type="entry name" value="DUF6318"/>
</dbReference>
<accession>A0A291DCZ1</accession>
<feature type="region of interest" description="Disordered" evidence="1">
    <location>
        <begin position="35"/>
        <end position="91"/>
    </location>
</feature>
<dbReference type="RefSeq" id="WP_096740631.1">
    <property type="nucleotide sequence ID" value="NZ_CP023510.1"/>
</dbReference>
<organism evidence="4 5">
    <name type="scientific">Rothia mucilaginosa</name>
    <dbReference type="NCBI Taxonomy" id="43675"/>
    <lineage>
        <taxon>Bacteria</taxon>
        <taxon>Bacillati</taxon>
        <taxon>Actinomycetota</taxon>
        <taxon>Actinomycetes</taxon>
        <taxon>Micrococcales</taxon>
        <taxon>Micrococcaceae</taxon>
        <taxon>Rothia</taxon>
    </lineage>
</organism>
<protein>
    <submittedName>
        <fullName evidence="4">Preprotein translocase YidC</fullName>
    </submittedName>
</protein>
<dbReference type="AlphaFoldDB" id="A0A291DCZ1"/>
<reference evidence="5" key="1">
    <citation type="submission" date="2017-09" db="EMBL/GenBank/DDBJ databases">
        <title>FDA dAtabase for Regulatory Grade micrObial Sequences (FDA-ARGOS): Supporting development and validation of Infectious Disease Dx tests.</title>
        <authorList>
            <person name="Minogue T."/>
            <person name="Wolcott M."/>
            <person name="Wasieloski L."/>
            <person name="Aguilar W."/>
            <person name="Moore D."/>
            <person name="Tallon L."/>
            <person name="Sadzewicz L."/>
            <person name="Ott S."/>
            <person name="Zhao X."/>
            <person name="Nagaraj S."/>
            <person name="Vavikolanu K."/>
            <person name="Aluvathingal J."/>
            <person name="Nadendla S."/>
            <person name="Sichtig H."/>
        </authorList>
    </citation>
    <scope>NUCLEOTIDE SEQUENCE [LARGE SCALE GENOMIC DNA]</scope>
    <source>
        <strain evidence="5">FDAARGOS_369</strain>
    </source>
</reference>
<dbReference type="Pfam" id="PF19843">
    <property type="entry name" value="DUF6318"/>
    <property type="match status" value="1"/>
</dbReference>